<evidence type="ECO:0000256" key="3">
    <source>
        <dbReference type="ARBA" id="ARBA00005279"/>
    </source>
</evidence>
<dbReference type="Gene3D" id="1.10.10.1050">
    <property type="entry name" value="Dcp2, box A domain"/>
    <property type="match status" value="1"/>
</dbReference>
<dbReference type="PANTHER" id="PTHR23114">
    <property type="entry name" value="M7GPPPN-MRNA HYDROLASE"/>
    <property type="match status" value="1"/>
</dbReference>
<keyword evidence="5" id="KW-0479">Metal-binding</keyword>
<dbReference type="InterPro" id="IPR007722">
    <property type="entry name" value="DCP2_BoxA"/>
</dbReference>
<dbReference type="GO" id="GO:0000184">
    <property type="term" value="P:nuclear-transcribed mRNA catabolic process, nonsense-mediated decay"/>
    <property type="evidence" value="ECO:0007669"/>
    <property type="project" value="InterPro"/>
</dbReference>
<dbReference type="STRING" id="1884261.A0A5C3QXX9"/>
<comment type="cofactor">
    <cofactor evidence="1">
        <name>Mn(2+)</name>
        <dbReference type="ChEBI" id="CHEBI:29035"/>
    </cofactor>
</comment>
<accession>A0A5C3QXX9</accession>
<reference evidence="10 11" key="1">
    <citation type="journal article" date="2019" name="Nat. Ecol. Evol.">
        <title>Megaphylogeny resolves global patterns of mushroom evolution.</title>
        <authorList>
            <person name="Varga T."/>
            <person name="Krizsan K."/>
            <person name="Foldi C."/>
            <person name="Dima B."/>
            <person name="Sanchez-Garcia M."/>
            <person name="Sanchez-Ramirez S."/>
            <person name="Szollosi G.J."/>
            <person name="Szarkandi J.G."/>
            <person name="Papp V."/>
            <person name="Albert L."/>
            <person name="Andreopoulos W."/>
            <person name="Angelini C."/>
            <person name="Antonin V."/>
            <person name="Barry K.W."/>
            <person name="Bougher N.L."/>
            <person name="Buchanan P."/>
            <person name="Buyck B."/>
            <person name="Bense V."/>
            <person name="Catcheside P."/>
            <person name="Chovatia M."/>
            <person name="Cooper J."/>
            <person name="Damon W."/>
            <person name="Desjardin D."/>
            <person name="Finy P."/>
            <person name="Geml J."/>
            <person name="Haridas S."/>
            <person name="Hughes K."/>
            <person name="Justo A."/>
            <person name="Karasinski D."/>
            <person name="Kautmanova I."/>
            <person name="Kiss B."/>
            <person name="Kocsube S."/>
            <person name="Kotiranta H."/>
            <person name="LaButti K.M."/>
            <person name="Lechner B.E."/>
            <person name="Liimatainen K."/>
            <person name="Lipzen A."/>
            <person name="Lukacs Z."/>
            <person name="Mihaltcheva S."/>
            <person name="Morgado L.N."/>
            <person name="Niskanen T."/>
            <person name="Noordeloos M.E."/>
            <person name="Ohm R.A."/>
            <person name="Ortiz-Santana B."/>
            <person name="Ovrebo C."/>
            <person name="Racz N."/>
            <person name="Riley R."/>
            <person name="Savchenko A."/>
            <person name="Shiryaev A."/>
            <person name="Soop K."/>
            <person name="Spirin V."/>
            <person name="Szebenyi C."/>
            <person name="Tomsovsky M."/>
            <person name="Tulloss R.E."/>
            <person name="Uehling J."/>
            <person name="Grigoriev I.V."/>
            <person name="Vagvolgyi C."/>
            <person name="Papp T."/>
            <person name="Martin F.M."/>
            <person name="Miettinen O."/>
            <person name="Hibbett D.S."/>
            <person name="Nagy L.G."/>
        </authorList>
    </citation>
    <scope>NUCLEOTIDE SEQUENCE [LARGE SCALE GENOMIC DNA]</scope>
    <source>
        <strain evidence="10 11">CBS 309.79</strain>
    </source>
</reference>
<dbReference type="PROSITE" id="PS51462">
    <property type="entry name" value="NUDIX"/>
    <property type="match status" value="1"/>
</dbReference>
<evidence type="ECO:0000313" key="10">
    <source>
        <dbReference type="EMBL" id="TFL06197.1"/>
    </source>
</evidence>
<evidence type="ECO:0000256" key="5">
    <source>
        <dbReference type="ARBA" id="ARBA00022723"/>
    </source>
</evidence>
<dbReference type="PROSITE" id="PS00893">
    <property type="entry name" value="NUDIX_BOX"/>
    <property type="match status" value="1"/>
</dbReference>
<dbReference type="InterPro" id="IPR044099">
    <property type="entry name" value="Dcp2_NUDIX"/>
</dbReference>
<dbReference type="FunFam" id="3.90.79.10:FF:000003">
    <property type="entry name" value="M7GpppN-mRNA hydrolase isoform 2"/>
    <property type="match status" value="1"/>
</dbReference>
<evidence type="ECO:0000256" key="1">
    <source>
        <dbReference type="ARBA" id="ARBA00001936"/>
    </source>
</evidence>
<evidence type="ECO:0000259" key="9">
    <source>
        <dbReference type="PROSITE" id="PS51462"/>
    </source>
</evidence>
<dbReference type="SUPFAM" id="SSF140586">
    <property type="entry name" value="Dcp2 domain-like"/>
    <property type="match status" value="1"/>
</dbReference>
<keyword evidence="7" id="KW-0694">RNA-binding</keyword>
<dbReference type="GO" id="GO:0140933">
    <property type="term" value="F:5'-(N(7)-methylguanosine 5'-triphospho)-[mRNA] hydrolase activity"/>
    <property type="evidence" value="ECO:0007669"/>
    <property type="project" value="InterPro"/>
</dbReference>
<feature type="domain" description="Nudix hydrolase" evidence="9">
    <location>
        <begin position="105"/>
        <end position="234"/>
    </location>
</feature>
<dbReference type="SUPFAM" id="SSF55811">
    <property type="entry name" value="Nudix"/>
    <property type="match status" value="1"/>
</dbReference>
<dbReference type="GO" id="GO:0030145">
    <property type="term" value="F:manganese ion binding"/>
    <property type="evidence" value="ECO:0007669"/>
    <property type="project" value="InterPro"/>
</dbReference>
<dbReference type="InterPro" id="IPR020084">
    <property type="entry name" value="NUDIX_hydrolase_CS"/>
</dbReference>
<dbReference type="Gene3D" id="3.90.79.10">
    <property type="entry name" value="Nucleoside Triphosphate Pyrophosphohydrolase"/>
    <property type="match status" value="1"/>
</dbReference>
<evidence type="ECO:0000256" key="8">
    <source>
        <dbReference type="ARBA" id="ARBA00023211"/>
    </source>
</evidence>
<dbReference type="GO" id="GO:0003723">
    <property type="term" value="F:RNA binding"/>
    <property type="evidence" value="ECO:0007669"/>
    <property type="project" value="UniProtKB-KW"/>
</dbReference>
<evidence type="ECO:0000256" key="2">
    <source>
        <dbReference type="ARBA" id="ARBA00004496"/>
    </source>
</evidence>
<dbReference type="Pfam" id="PF05026">
    <property type="entry name" value="DCP2"/>
    <property type="match status" value="1"/>
</dbReference>
<gene>
    <name evidence="10" type="ORF">BDV98DRAFT_609890</name>
</gene>
<comment type="subcellular location">
    <subcellularLocation>
        <location evidence="2">Cytoplasm</location>
    </subcellularLocation>
</comment>
<dbReference type="EMBL" id="ML178815">
    <property type="protein sequence ID" value="TFL06197.1"/>
    <property type="molecule type" value="Genomic_DNA"/>
</dbReference>
<sequence length="236" mass="27790">MPTDPDPDPSSYHCQYDSREDVMDDLSSRFILNLPDEELESLERVCFQVEQAHWYYEDFIRENNPQFPSLPLKRFSEELFSHCPLLSHWRNDHEEAFNKFMQYKTRVPVCGAIMLNSKWDKCVLVKGWKSSSGWGFPKGKINELESKPNCAVREVLEETGYNMAGQISPAHVIELFIREQSISLYIVPDVSEDYPFETKTRKEISRIEWFRLSDLPTWKRNKTCQGKFYLISPFIA</sequence>
<proteinExistence type="inferred from homology"/>
<keyword evidence="11" id="KW-1185">Reference proteome</keyword>
<dbReference type="SMART" id="SM01125">
    <property type="entry name" value="DCP2"/>
    <property type="match status" value="1"/>
</dbReference>
<name>A0A5C3QXX9_9AGAR</name>
<evidence type="ECO:0000256" key="6">
    <source>
        <dbReference type="ARBA" id="ARBA00022801"/>
    </source>
</evidence>
<keyword evidence="4" id="KW-0963">Cytoplasm</keyword>
<dbReference type="InterPro" id="IPR036189">
    <property type="entry name" value="DCP2_BoxA_sf"/>
</dbReference>
<dbReference type="GO" id="GO:0000932">
    <property type="term" value="C:P-body"/>
    <property type="evidence" value="ECO:0007669"/>
    <property type="project" value="TreeGrafter"/>
</dbReference>
<protein>
    <submittedName>
        <fullName evidence="10">Dcp2, box A domain-containing protein</fullName>
    </submittedName>
</protein>
<dbReference type="Proteomes" id="UP000305067">
    <property type="component" value="Unassembled WGS sequence"/>
</dbReference>
<keyword evidence="8" id="KW-0464">Manganese</keyword>
<comment type="similarity">
    <text evidence="3">Belongs to the Nudix hydrolase family. DCP2 subfamily.</text>
</comment>
<organism evidence="10 11">
    <name type="scientific">Pterulicium gracile</name>
    <dbReference type="NCBI Taxonomy" id="1884261"/>
    <lineage>
        <taxon>Eukaryota</taxon>
        <taxon>Fungi</taxon>
        <taxon>Dikarya</taxon>
        <taxon>Basidiomycota</taxon>
        <taxon>Agaricomycotina</taxon>
        <taxon>Agaricomycetes</taxon>
        <taxon>Agaricomycetidae</taxon>
        <taxon>Agaricales</taxon>
        <taxon>Pleurotineae</taxon>
        <taxon>Pterulaceae</taxon>
        <taxon>Pterulicium</taxon>
    </lineage>
</organism>
<dbReference type="GO" id="GO:0000290">
    <property type="term" value="P:deadenylation-dependent decapping of nuclear-transcribed mRNA"/>
    <property type="evidence" value="ECO:0007669"/>
    <property type="project" value="InterPro"/>
</dbReference>
<evidence type="ECO:0000256" key="4">
    <source>
        <dbReference type="ARBA" id="ARBA00022490"/>
    </source>
</evidence>
<dbReference type="Pfam" id="PF00293">
    <property type="entry name" value="NUDIX"/>
    <property type="match status" value="1"/>
</dbReference>
<keyword evidence="6" id="KW-0378">Hydrolase</keyword>
<dbReference type="FunFam" id="1.10.10.1050:FF:000003">
    <property type="entry name" value="Decapping enzyme Dcp2, putative"/>
    <property type="match status" value="1"/>
</dbReference>
<dbReference type="InterPro" id="IPR000086">
    <property type="entry name" value="NUDIX_hydrolase_dom"/>
</dbReference>
<dbReference type="CDD" id="cd03672">
    <property type="entry name" value="NUDIX_Dcp2p_Nudt20"/>
    <property type="match status" value="1"/>
</dbReference>
<dbReference type="AlphaFoldDB" id="A0A5C3QXX9"/>
<dbReference type="OrthoDB" id="18996at2759"/>
<evidence type="ECO:0000313" key="11">
    <source>
        <dbReference type="Proteomes" id="UP000305067"/>
    </source>
</evidence>
<dbReference type="InterPro" id="IPR015797">
    <property type="entry name" value="NUDIX_hydrolase-like_dom_sf"/>
</dbReference>
<evidence type="ECO:0000256" key="7">
    <source>
        <dbReference type="ARBA" id="ARBA00022884"/>
    </source>
</evidence>
<dbReference type="PANTHER" id="PTHR23114:SF17">
    <property type="entry name" value="M7GPPPN-MRNA HYDROLASE"/>
    <property type="match status" value="1"/>
</dbReference>